<dbReference type="RefSeq" id="WP_132848561.1">
    <property type="nucleotide sequence ID" value="NZ_CP058648.1"/>
</dbReference>
<comment type="caution">
    <text evidence="1">The sequence shown here is derived from an EMBL/GenBank/DDBJ whole genome shotgun (WGS) entry which is preliminary data.</text>
</comment>
<dbReference type="AlphaFoldDB" id="A0A4R2TG87"/>
<dbReference type="InterPro" id="IPR003386">
    <property type="entry name" value="LACT/PDAT_acylTrfase"/>
</dbReference>
<name>A0A4R2TG87_9FIRM</name>
<keyword evidence="1" id="KW-0012">Acyltransferase</keyword>
<evidence type="ECO:0000313" key="2">
    <source>
        <dbReference type="Proteomes" id="UP000295504"/>
    </source>
</evidence>
<dbReference type="GO" id="GO:0006629">
    <property type="term" value="P:lipid metabolic process"/>
    <property type="evidence" value="ECO:0007669"/>
    <property type="project" value="InterPro"/>
</dbReference>
<keyword evidence="1" id="KW-0808">Transferase</keyword>
<dbReference type="Pfam" id="PF02450">
    <property type="entry name" value="LCAT"/>
    <property type="match status" value="1"/>
</dbReference>
<dbReference type="OrthoDB" id="9765872at2"/>
<dbReference type="Gene3D" id="3.40.50.1820">
    <property type="entry name" value="alpha/beta hydrolase"/>
    <property type="match status" value="1"/>
</dbReference>
<dbReference type="PANTHER" id="PTHR11440">
    <property type="entry name" value="LECITHIN-CHOLESTEROL ACYLTRANSFERASE-RELATED"/>
    <property type="match status" value="1"/>
</dbReference>
<dbReference type="Proteomes" id="UP000295504">
    <property type="component" value="Unassembled WGS sequence"/>
</dbReference>
<dbReference type="SUPFAM" id="SSF53474">
    <property type="entry name" value="alpha/beta-Hydrolases"/>
    <property type="match status" value="1"/>
</dbReference>
<protein>
    <submittedName>
        <fullName evidence="1">Lecithin:cholesterol acyltransferase</fullName>
    </submittedName>
</protein>
<organism evidence="1 2">
    <name type="scientific">Serpentinicella alkaliphila</name>
    <dbReference type="NCBI Taxonomy" id="1734049"/>
    <lineage>
        <taxon>Bacteria</taxon>
        <taxon>Bacillati</taxon>
        <taxon>Bacillota</taxon>
        <taxon>Clostridia</taxon>
        <taxon>Peptostreptococcales</taxon>
        <taxon>Natronincolaceae</taxon>
        <taxon>Serpentinicella</taxon>
    </lineage>
</organism>
<accession>A0A4R2TG87</accession>
<keyword evidence="2" id="KW-1185">Reference proteome</keyword>
<evidence type="ECO:0000313" key="1">
    <source>
        <dbReference type="EMBL" id="TCQ02161.1"/>
    </source>
</evidence>
<reference evidence="1 2" key="1">
    <citation type="submission" date="2019-03" db="EMBL/GenBank/DDBJ databases">
        <title>Genomic Encyclopedia of Type Strains, Phase IV (KMG-IV): sequencing the most valuable type-strain genomes for metagenomic binning, comparative biology and taxonomic classification.</title>
        <authorList>
            <person name="Goeker M."/>
        </authorList>
    </citation>
    <scope>NUCLEOTIDE SEQUENCE [LARGE SCALE GENOMIC DNA]</scope>
    <source>
        <strain evidence="1 2">DSM 100013</strain>
    </source>
</reference>
<dbReference type="GO" id="GO:0008374">
    <property type="term" value="F:O-acyltransferase activity"/>
    <property type="evidence" value="ECO:0007669"/>
    <property type="project" value="InterPro"/>
</dbReference>
<proteinExistence type="predicted"/>
<dbReference type="ESTHER" id="9clot-a0a4r2tg87">
    <property type="family name" value="Bacterial_EstLip_FamXIV"/>
</dbReference>
<sequence length="433" mass="50370">MKTIERNPIIFIPGIMGSMGDEIIPGTGRWGFGVAQLIYSPFIKGLQKIGYELGKDLFICYYDWRKSNVDSARKYLIPLIDQIKQRNISKKIDIICHSMGGIVARTYIQNYYYRKDIDKLIMIGTPNKGAISAYYFWSNGDFIGSKDKKRGVQQILSKGYLWLLQKMMNFSLGVDNLKKIHRMFPSVKELIPSYDYGPCMCFFKENELITVPTMYSKYKNNLLDRLNYWSYLLKYGTNNTYCIVGDGFETEQYLLLKQESFVNSKKEEITDIVYTNEGDGTVTSYSAQLDGISYYSLNKNHHQIVEASLSPIMGIYNIKDNITRDSFIEVDEYNHIHFLLEGNANIQIKNKKSNEVLLRIVSDTVYTKYEHIYERFEPKYRWLILKGIPKGEYIIEIKELDLEEVNVLVITDSLEKEYGTLISKNKTLEIQVF</sequence>
<dbReference type="EMBL" id="SLYC01000018">
    <property type="protein sequence ID" value="TCQ02161.1"/>
    <property type="molecule type" value="Genomic_DNA"/>
</dbReference>
<gene>
    <name evidence="1" type="ORF">EDD79_101841</name>
</gene>
<dbReference type="InterPro" id="IPR029058">
    <property type="entry name" value="AB_hydrolase_fold"/>
</dbReference>